<dbReference type="Proteomes" id="UP000278143">
    <property type="component" value="Unassembled WGS sequence"/>
</dbReference>
<accession>A0A4P9Z5V5</accession>
<name>A0A4P9Z5V5_9FUNG</name>
<dbReference type="Gene3D" id="3.60.15.10">
    <property type="entry name" value="Ribonuclease Z/Hydroxyacylglutathione hydrolase-like"/>
    <property type="match status" value="1"/>
</dbReference>
<dbReference type="SUPFAM" id="SSF51206">
    <property type="entry name" value="cAMP-binding domain-like"/>
    <property type="match status" value="1"/>
</dbReference>
<keyword evidence="3" id="KW-1185">Reference proteome</keyword>
<feature type="domain" description="Cyclic nucleotide-binding" evidence="1">
    <location>
        <begin position="10"/>
        <end position="109"/>
    </location>
</feature>
<protein>
    <submittedName>
        <fullName evidence="2">Beta-lactamase-like protein</fullName>
    </submittedName>
</protein>
<dbReference type="Pfam" id="PF00027">
    <property type="entry name" value="cNMP_binding"/>
    <property type="match status" value="1"/>
</dbReference>
<evidence type="ECO:0000313" key="2">
    <source>
        <dbReference type="EMBL" id="RKP28017.1"/>
    </source>
</evidence>
<dbReference type="InterPro" id="IPR014710">
    <property type="entry name" value="RmlC-like_jellyroll"/>
</dbReference>
<dbReference type="Gene3D" id="2.60.120.10">
    <property type="entry name" value="Jelly Rolls"/>
    <property type="match status" value="1"/>
</dbReference>
<dbReference type="InterPro" id="IPR036866">
    <property type="entry name" value="RibonucZ/Hydroxyglut_hydro"/>
</dbReference>
<dbReference type="Pfam" id="PF00753">
    <property type="entry name" value="Lactamase_B"/>
    <property type="match status" value="1"/>
</dbReference>
<dbReference type="PANTHER" id="PTHR42951">
    <property type="entry name" value="METALLO-BETA-LACTAMASE DOMAIN-CONTAINING"/>
    <property type="match status" value="1"/>
</dbReference>
<dbReference type="InterPro" id="IPR018488">
    <property type="entry name" value="cNMP-bd_CS"/>
</dbReference>
<gene>
    <name evidence="2" type="ORF">SYNPS1DRAFT_20623</name>
</gene>
<reference evidence="3" key="1">
    <citation type="journal article" date="2018" name="Nat. Microbiol.">
        <title>Leveraging single-cell genomics to expand the fungal tree of life.</title>
        <authorList>
            <person name="Ahrendt S.R."/>
            <person name="Quandt C.A."/>
            <person name="Ciobanu D."/>
            <person name="Clum A."/>
            <person name="Salamov A."/>
            <person name="Andreopoulos B."/>
            <person name="Cheng J.F."/>
            <person name="Woyke T."/>
            <person name="Pelin A."/>
            <person name="Henrissat B."/>
            <person name="Reynolds N.K."/>
            <person name="Benny G.L."/>
            <person name="Smith M.E."/>
            <person name="James T.Y."/>
            <person name="Grigoriev I.V."/>
        </authorList>
    </citation>
    <scope>NUCLEOTIDE SEQUENCE [LARGE SCALE GENOMIC DNA]</scope>
    <source>
        <strain evidence="3">Benny S71-1</strain>
    </source>
</reference>
<proteinExistence type="predicted"/>
<dbReference type="PANTHER" id="PTHR42951:SF4">
    <property type="entry name" value="ACYL-COENZYME A THIOESTERASE MBLAC2"/>
    <property type="match status" value="1"/>
</dbReference>
<dbReference type="InterPro" id="IPR018490">
    <property type="entry name" value="cNMP-bd_dom_sf"/>
</dbReference>
<dbReference type="EMBL" id="KZ989126">
    <property type="protein sequence ID" value="RKP28017.1"/>
    <property type="molecule type" value="Genomic_DNA"/>
</dbReference>
<dbReference type="CDD" id="cd00038">
    <property type="entry name" value="CAP_ED"/>
    <property type="match status" value="1"/>
</dbReference>
<dbReference type="PROSITE" id="PS50042">
    <property type="entry name" value="CNMP_BINDING_3"/>
    <property type="match status" value="1"/>
</dbReference>
<sequence length="380" mass="41767">MTIEKCINEYDASEMIFEEGSTGRELFVVLDGKVDIVKNSGADRTVIVTLGKGEFFGEMAVIDGSARSASAVAAIAGTRVMRINHARFVYLVSQQPAFALMIMDALSKRLRASNAPSPFPILLSNDVCSLIQAAEDVYQIRFKNRAANAYLVRGSKRTIMIDVGLSSNYPHLLECLQHLGIKPADIDMVVLSHEHLDHIGAAYHFNGRTIIAAHRLAANKIMLRDDFSMLRKMFNEPNVPIDIDIWLEEGNLIDLGNFRLNVMYTPGHTSACISLFDQDKGLLFAADTLMPGGVMGGVFGSGSIADYIQSLERLKGLDSKILLSGHGRLSDTPHDDVRIAIQRSHALLSDTAQLFDALDARANFDPIMQSVRDLNKLDDS</sequence>
<evidence type="ECO:0000313" key="3">
    <source>
        <dbReference type="Proteomes" id="UP000278143"/>
    </source>
</evidence>
<dbReference type="OrthoDB" id="449487at2759"/>
<dbReference type="SMART" id="SM00100">
    <property type="entry name" value="cNMP"/>
    <property type="match status" value="1"/>
</dbReference>
<dbReference type="PROSITE" id="PS00889">
    <property type="entry name" value="CNMP_BINDING_2"/>
    <property type="match status" value="1"/>
</dbReference>
<dbReference type="InterPro" id="IPR050855">
    <property type="entry name" value="NDM-1-like"/>
</dbReference>
<evidence type="ECO:0000259" key="1">
    <source>
        <dbReference type="PROSITE" id="PS50042"/>
    </source>
</evidence>
<dbReference type="SUPFAM" id="SSF56281">
    <property type="entry name" value="Metallo-hydrolase/oxidoreductase"/>
    <property type="match status" value="1"/>
</dbReference>
<dbReference type="AlphaFoldDB" id="A0A4P9Z5V5"/>
<dbReference type="InterPro" id="IPR001279">
    <property type="entry name" value="Metallo-B-lactamas"/>
</dbReference>
<dbReference type="InterPro" id="IPR000595">
    <property type="entry name" value="cNMP-bd_dom"/>
</dbReference>
<organism evidence="2 3">
    <name type="scientific">Syncephalis pseudoplumigaleata</name>
    <dbReference type="NCBI Taxonomy" id="1712513"/>
    <lineage>
        <taxon>Eukaryota</taxon>
        <taxon>Fungi</taxon>
        <taxon>Fungi incertae sedis</taxon>
        <taxon>Zoopagomycota</taxon>
        <taxon>Zoopagomycotina</taxon>
        <taxon>Zoopagomycetes</taxon>
        <taxon>Zoopagales</taxon>
        <taxon>Piptocephalidaceae</taxon>
        <taxon>Syncephalis</taxon>
    </lineage>
</organism>
<dbReference type="SMART" id="SM00849">
    <property type="entry name" value="Lactamase_B"/>
    <property type="match status" value="1"/>
</dbReference>